<dbReference type="Proteomes" id="UP000321926">
    <property type="component" value="Unassembled WGS sequence"/>
</dbReference>
<dbReference type="RefSeq" id="WP_147923170.1">
    <property type="nucleotide sequence ID" value="NZ_VRTY01000081.1"/>
</dbReference>
<gene>
    <name evidence="5" type="ORF">FVR03_18055</name>
</gene>
<organism evidence="5 6">
    <name type="scientific">Pontibacter qinzhouensis</name>
    <dbReference type="NCBI Taxonomy" id="2603253"/>
    <lineage>
        <taxon>Bacteria</taxon>
        <taxon>Pseudomonadati</taxon>
        <taxon>Bacteroidota</taxon>
        <taxon>Cytophagia</taxon>
        <taxon>Cytophagales</taxon>
        <taxon>Hymenobacteraceae</taxon>
        <taxon>Pontibacter</taxon>
    </lineage>
</organism>
<accession>A0A5C8JI71</accession>
<name>A0A5C8JI71_9BACT</name>
<keyword evidence="2" id="KW-1015">Disulfide bond</keyword>
<dbReference type="GO" id="GO:0004553">
    <property type="term" value="F:hydrolase activity, hydrolyzing O-glycosyl compounds"/>
    <property type="evidence" value="ECO:0007669"/>
    <property type="project" value="UniProtKB-ARBA"/>
</dbReference>
<reference evidence="5 6" key="1">
    <citation type="submission" date="2019-08" db="EMBL/GenBank/DDBJ databases">
        <authorList>
            <person name="Shi S."/>
        </authorList>
    </citation>
    <scope>NUCLEOTIDE SEQUENCE [LARGE SCALE GENOMIC DNA]</scope>
    <source>
        <strain evidence="5 6">GY10130</strain>
    </source>
</reference>
<dbReference type="SUPFAM" id="SSF49899">
    <property type="entry name" value="Concanavalin A-like lectins/glucanases"/>
    <property type="match status" value="1"/>
</dbReference>
<evidence type="ECO:0000256" key="1">
    <source>
        <dbReference type="ARBA" id="ARBA00022729"/>
    </source>
</evidence>
<feature type="chain" id="PRO_5022704152" evidence="3">
    <location>
        <begin position="21"/>
        <end position="2160"/>
    </location>
</feature>
<dbReference type="Gene3D" id="2.60.120.200">
    <property type="match status" value="1"/>
</dbReference>
<evidence type="ECO:0000256" key="3">
    <source>
        <dbReference type="SAM" id="SignalP"/>
    </source>
</evidence>
<keyword evidence="1 3" id="KW-0732">Signal</keyword>
<dbReference type="InterPro" id="IPR036116">
    <property type="entry name" value="FN3_sf"/>
</dbReference>
<dbReference type="SUPFAM" id="SSF49265">
    <property type="entry name" value="Fibronectin type III"/>
    <property type="match status" value="1"/>
</dbReference>
<keyword evidence="6" id="KW-1185">Reference proteome</keyword>
<dbReference type="NCBIfam" id="TIGR04183">
    <property type="entry name" value="Por_Secre_tail"/>
    <property type="match status" value="1"/>
</dbReference>
<feature type="domain" description="Fibronectin type-III" evidence="4">
    <location>
        <begin position="1748"/>
        <end position="1847"/>
    </location>
</feature>
<dbReference type="EMBL" id="VRTY01000081">
    <property type="protein sequence ID" value="TXK36404.1"/>
    <property type="molecule type" value="Genomic_DNA"/>
</dbReference>
<dbReference type="InterPro" id="IPR013320">
    <property type="entry name" value="ConA-like_dom_sf"/>
</dbReference>
<feature type="signal peptide" evidence="3">
    <location>
        <begin position="1"/>
        <end position="20"/>
    </location>
</feature>
<dbReference type="InterPro" id="IPR003961">
    <property type="entry name" value="FN3_dom"/>
</dbReference>
<dbReference type="Gene3D" id="2.60.40.10">
    <property type="entry name" value="Immunoglobulins"/>
    <property type="match status" value="1"/>
</dbReference>
<protein>
    <submittedName>
        <fullName evidence="5">T9SS type A sorting domain-containing protein</fullName>
    </submittedName>
</protein>
<sequence>MRRSILSLACIILFALPTLAQQTIIPFKSAWKYLDNGTNQGTAWRAPSFNDASWQSGNGKLGYGITDAATVVSFGPSSSKKYITTYFRKSITIQDASVYSSISGKLNRDDGAIVYINGVEVLRDNLPSGTITHTTKASGGSGGDDGLTPLTFSISPSVLVNGANVIAVEIHQANQTSSDIAFDLELTGVVTSTPPADTTPPTVTTILRQQPLVQITAASSLTFRVTFSEGVTGVDANDFILTRLSGSTTTGSLVVATVGTGGSTYDVTVAGVSGSGVIRLDLKSSGTGITDAAGNPISGGYTGGQTYTIEQEPVDQTPPAVVSINRFSPTSQTTSSSQLIYQVAFSEGVTGVDPTDFTLTVLSGSATGELAANAVAAAGTGGAAYNVTLTAVSGEGTLRLDLKGSGTGITDAAGNTISGGYTDGQTYTIEQEPADQTPPTLTAVTLASSNPNPALAKPGDVVTLSFTASEAIAAPTVTVASHAVTATAAGTNAFTASYTLTAADAAGAVPFTIDFADLAGNTGTRVTATTNASSVTFDKIAPSITAIARQQPIEQTTSASSLTFRVAFSEAVTGLDAADFTLTQVSGSFTTGAVSVAGSGSSYDVTVAGVTGSGVIRLDLKSSGTGIADAAGNPISVGYTGGQTYTVQSTQQPPGGTVTFVAFKSAWKYLDNGSNQGTAWRAVSFNDASWASGNGKFGYGIPDAATVVSFGSNSSKKHLTTYFRKSITVQNASSLTSCTGKVNRDDGVVIYINGVEVLRNNMPTGTITYTTKASSGSGGDDGFTPINFTFNPSVLVNGTNVIAVEIHQANQTSSDIAFDLELTGEGTTTPVDHTPPTLIAVALASNNPNPALAKPGDVVTLSFTASEAIAAPTVTVASHAVTATAAGTNAFTASYTLTAADAAGAVPFTIDFADVAGNTGTRVTATTNASAVVFDKIAPTVTAIARQQPIEQTTSASSLTFRVAFSEAVTGLDAADFTLTQASGSFTTGAVSVTGSSSSYDITVAGVTGSGVIRLDLKSSGTGIADAAGNPISGGYTGGQTYTIEQEPVDQTPPAVVSINRFSPTSQTTSSSQLVYQVAFSEGVTGVDPTDFTLTVLSGSATGELAANAVEEVGAGGAAYNVTLTAVGGEGTLRLDLKGSGTGITDAAGNTISGGYTGGQTYTIEQEPADQTPPTLTAVTLASSNPNPALAKPGDVVTLSFTASEAIVAPTVTIASHAVIATAAGTNAFTASYTLTAADAAGAVPFTIDFADLAGNAGNRVTSTTNDSTIVFDNALPVVTAMVRQLPTAENTSASSLTFRVTFSENVANVDANDFTATILSGSFTTGAISVTDLNSAVYDVTVAGVTGNGTLRLDLKSSGTGITDLAGNTISGGYTGGHTYSISQLLPGNGFTTIINLAPITISTNTGEKPQSKVWTHAGQHWAVLPNSSGTYLWRLDGTNWTSILRLSTRTSTKADCKEVGNIAHILLYQGSNSQMVSIEYVPALNTYQLWSRRTSTVGLTFESGVETATIDIDGTGRMWLAAAGVSDIKVRWSDSPYHVWSAPITIATGVDDDDICAVIAMPGKIGVLWSNQTTRRFGFKTHADGAAPATWSNDEVPGDGSALNIGSGMADDHMNLAISSDGTLYCAVKTSYNRSGYPELGLLVRRPSGIWDNFYEISGAGTRPVVILNENTGMIRVAYTISDSGGDILYKESSAGTISFSAAMPLITGGVYNNSTTTKQTVRSEAVILASGNTQAVGVLVRDGLAPSAPVVPMLISPVSESANVAVSPDLSWTTSQHAGAYQAQVSINSTFATTVFDQADIATSTVRATGLAPHTTYYWRVRAANQVGTSNWSSTSSFTTTIPTGHLVGHWQAEEDGALLFDNSNYGNNAIIHGNAQRVAGLLGQALSFNGTDQYASVASNSSLDITEAITLAAWIKPEKAITQYVLKKAISGITDGYELSLASNGQVFFRINQVSSGDDFRVSSTALHPTDGNTWMHVAATYDGSVAKIYIDGVEDNVMSFGTALATNSLNLAIGAESNGTRPLKGAIDDVRIYNIALSAADISALAIVPTSGAFTAGRATQQLKAVPATANELLAYPNPFKSVTTLHFALPTDSDYVVNLYDSKGAQLKTLQEGQATAGQEQVVEVDGTNLPDGLYIVRLQSSTGTKSVKLLLTK</sequence>
<dbReference type="InterPro" id="IPR006558">
    <property type="entry name" value="LamG-like"/>
</dbReference>
<dbReference type="SMART" id="SM00560">
    <property type="entry name" value="LamGL"/>
    <property type="match status" value="1"/>
</dbReference>
<evidence type="ECO:0000313" key="6">
    <source>
        <dbReference type="Proteomes" id="UP000321926"/>
    </source>
</evidence>
<dbReference type="PANTHER" id="PTHR42535:SF2">
    <property type="entry name" value="CHROMOSOME UNDETERMINED SCAFFOLD_146, WHOLE GENOME SHOTGUN SEQUENCE"/>
    <property type="match status" value="1"/>
</dbReference>
<evidence type="ECO:0000259" key="4">
    <source>
        <dbReference type="PROSITE" id="PS50853"/>
    </source>
</evidence>
<dbReference type="InterPro" id="IPR026444">
    <property type="entry name" value="Secre_tail"/>
</dbReference>
<dbReference type="Pfam" id="PF13385">
    <property type="entry name" value="Laminin_G_3"/>
    <property type="match status" value="1"/>
</dbReference>
<dbReference type="Gene3D" id="2.60.120.260">
    <property type="entry name" value="Galactose-binding domain-like"/>
    <property type="match status" value="2"/>
</dbReference>
<dbReference type="PROSITE" id="PS50853">
    <property type="entry name" value="FN3"/>
    <property type="match status" value="1"/>
</dbReference>
<evidence type="ECO:0000313" key="5">
    <source>
        <dbReference type="EMBL" id="TXK36404.1"/>
    </source>
</evidence>
<dbReference type="GO" id="GO:0005975">
    <property type="term" value="P:carbohydrate metabolic process"/>
    <property type="evidence" value="ECO:0007669"/>
    <property type="project" value="UniProtKB-ARBA"/>
</dbReference>
<comment type="caution">
    <text evidence="5">The sequence shown here is derived from an EMBL/GenBank/DDBJ whole genome shotgun (WGS) entry which is preliminary data.</text>
</comment>
<proteinExistence type="predicted"/>
<dbReference type="OrthoDB" id="175993at2"/>
<dbReference type="PANTHER" id="PTHR42535">
    <property type="entry name" value="OOKINETE PROTEIN, PUTATIVE-RELATED"/>
    <property type="match status" value="1"/>
</dbReference>
<dbReference type="InterPro" id="IPR013783">
    <property type="entry name" value="Ig-like_fold"/>
</dbReference>
<evidence type="ECO:0000256" key="2">
    <source>
        <dbReference type="ARBA" id="ARBA00023157"/>
    </source>
</evidence>
<dbReference type="Pfam" id="PF18962">
    <property type="entry name" value="Por_Secre_tail"/>
    <property type="match status" value="1"/>
</dbReference>